<dbReference type="AlphaFoldDB" id="A0A0E2BH61"/>
<reference evidence="1 2" key="1">
    <citation type="submission" date="2012-10" db="EMBL/GenBank/DDBJ databases">
        <authorList>
            <person name="Harkins D.M."/>
            <person name="Durkin A.S."/>
            <person name="Brinkac L.M."/>
            <person name="Selengut J.D."/>
            <person name="Sanka R."/>
            <person name="DePew J."/>
            <person name="Purushe J."/>
            <person name="Peacock S.J."/>
            <person name="Thaipadungpanit J."/>
            <person name="Wuthiekanun V.W."/>
            <person name="Day N.P."/>
            <person name="Vinetz J.M."/>
            <person name="Sutton G.G."/>
            <person name="Nelson W.C."/>
            <person name="Fouts D.E."/>
        </authorList>
    </citation>
    <scope>NUCLEOTIDE SEQUENCE [LARGE SCALE GENOMIC DNA]</scope>
    <source>
        <strain evidence="1 2">H1</strain>
    </source>
</reference>
<evidence type="ECO:0000313" key="1">
    <source>
        <dbReference type="EMBL" id="EKO16548.1"/>
    </source>
</evidence>
<dbReference type="Proteomes" id="UP000006253">
    <property type="component" value="Unassembled WGS sequence"/>
</dbReference>
<protein>
    <submittedName>
        <fullName evidence="1">Uncharacterized protein</fullName>
    </submittedName>
</protein>
<dbReference type="EMBL" id="AHMY02000024">
    <property type="protein sequence ID" value="EKO16548.1"/>
    <property type="molecule type" value="Genomic_DNA"/>
</dbReference>
<accession>A0A0E2BH61</accession>
<sequence>MRIKKTVFSRGKIFRKTKTNRRFGISTRNNPRGNRNPRSIFKKNQIFRSGIEIWKSIY</sequence>
<evidence type="ECO:0000313" key="2">
    <source>
        <dbReference type="Proteomes" id="UP000006253"/>
    </source>
</evidence>
<comment type="caution">
    <text evidence="1">The sequence shown here is derived from an EMBL/GenBank/DDBJ whole genome shotgun (WGS) entry which is preliminary data.</text>
</comment>
<gene>
    <name evidence="1" type="ORF">LEP1GSC081_1112</name>
</gene>
<proteinExistence type="predicted"/>
<organism evidence="1 2">
    <name type="scientific">Leptospira kirschneri str. H1</name>
    <dbReference type="NCBI Taxonomy" id="1049966"/>
    <lineage>
        <taxon>Bacteria</taxon>
        <taxon>Pseudomonadati</taxon>
        <taxon>Spirochaetota</taxon>
        <taxon>Spirochaetia</taxon>
        <taxon>Leptospirales</taxon>
        <taxon>Leptospiraceae</taxon>
        <taxon>Leptospira</taxon>
    </lineage>
</organism>
<name>A0A0E2BH61_9LEPT</name>